<evidence type="ECO:0000256" key="1">
    <source>
        <dbReference type="SAM" id="SignalP"/>
    </source>
</evidence>
<organism evidence="2 3">
    <name type="scientific">Staurois parvus</name>
    <dbReference type="NCBI Taxonomy" id="386267"/>
    <lineage>
        <taxon>Eukaryota</taxon>
        <taxon>Metazoa</taxon>
        <taxon>Chordata</taxon>
        <taxon>Craniata</taxon>
        <taxon>Vertebrata</taxon>
        <taxon>Euteleostomi</taxon>
        <taxon>Amphibia</taxon>
        <taxon>Batrachia</taxon>
        <taxon>Anura</taxon>
        <taxon>Neobatrachia</taxon>
        <taxon>Ranoidea</taxon>
        <taxon>Ranidae</taxon>
        <taxon>Staurois</taxon>
    </lineage>
</organism>
<comment type="caution">
    <text evidence="2">The sequence shown here is derived from an EMBL/GenBank/DDBJ whole genome shotgun (WGS) entry which is preliminary data.</text>
</comment>
<dbReference type="EMBL" id="CATNWA010008788">
    <property type="protein sequence ID" value="CAI9556879.1"/>
    <property type="molecule type" value="Genomic_DNA"/>
</dbReference>
<proteinExistence type="predicted"/>
<sequence>MFAEAVCMPMCLIFTPVAMEVIVTPESNDLERRPNTFGNIVYITIAKSVSVAHV</sequence>
<feature type="signal peptide" evidence="1">
    <location>
        <begin position="1"/>
        <end position="19"/>
    </location>
</feature>
<evidence type="ECO:0000313" key="2">
    <source>
        <dbReference type="EMBL" id="CAI9556879.1"/>
    </source>
</evidence>
<name>A0ABN9CAW9_9NEOB</name>
<protein>
    <submittedName>
        <fullName evidence="2">Uncharacterized protein</fullName>
    </submittedName>
</protein>
<reference evidence="2" key="1">
    <citation type="submission" date="2023-05" db="EMBL/GenBank/DDBJ databases">
        <authorList>
            <person name="Stuckert A."/>
        </authorList>
    </citation>
    <scope>NUCLEOTIDE SEQUENCE</scope>
</reference>
<evidence type="ECO:0000313" key="3">
    <source>
        <dbReference type="Proteomes" id="UP001162483"/>
    </source>
</evidence>
<keyword evidence="1" id="KW-0732">Signal</keyword>
<feature type="chain" id="PRO_5045864748" evidence="1">
    <location>
        <begin position="20"/>
        <end position="54"/>
    </location>
</feature>
<gene>
    <name evidence="2" type="ORF">SPARVUS_LOCUS4606231</name>
</gene>
<accession>A0ABN9CAW9</accession>
<dbReference type="Proteomes" id="UP001162483">
    <property type="component" value="Unassembled WGS sequence"/>
</dbReference>
<feature type="non-terminal residue" evidence="2">
    <location>
        <position position="54"/>
    </location>
</feature>
<keyword evidence="3" id="KW-1185">Reference proteome</keyword>